<feature type="chain" id="PRO_5043829976" description="Dirigent protein" evidence="2">
    <location>
        <begin position="22"/>
        <end position="173"/>
    </location>
</feature>
<evidence type="ECO:0000313" key="4">
    <source>
        <dbReference type="Proteomes" id="UP001152523"/>
    </source>
</evidence>
<organism evidence="3 4">
    <name type="scientific">Cuscuta epithymum</name>
    <dbReference type="NCBI Taxonomy" id="186058"/>
    <lineage>
        <taxon>Eukaryota</taxon>
        <taxon>Viridiplantae</taxon>
        <taxon>Streptophyta</taxon>
        <taxon>Embryophyta</taxon>
        <taxon>Tracheophyta</taxon>
        <taxon>Spermatophyta</taxon>
        <taxon>Magnoliopsida</taxon>
        <taxon>eudicotyledons</taxon>
        <taxon>Gunneridae</taxon>
        <taxon>Pentapetalae</taxon>
        <taxon>asterids</taxon>
        <taxon>lamiids</taxon>
        <taxon>Solanales</taxon>
        <taxon>Convolvulaceae</taxon>
        <taxon>Cuscuteae</taxon>
        <taxon>Cuscuta</taxon>
        <taxon>Cuscuta subgen. Cuscuta</taxon>
    </lineage>
</organism>
<evidence type="ECO:0000256" key="1">
    <source>
        <dbReference type="SAM" id="Phobius"/>
    </source>
</evidence>
<keyword evidence="1" id="KW-1133">Transmembrane helix</keyword>
<gene>
    <name evidence="3" type="ORF">CEPIT_LOCUS29644</name>
</gene>
<evidence type="ECO:0000256" key="2">
    <source>
        <dbReference type="SAM" id="SignalP"/>
    </source>
</evidence>
<dbReference type="EMBL" id="CAMAPF010000955">
    <property type="protein sequence ID" value="CAH9129178.1"/>
    <property type="molecule type" value="Genomic_DNA"/>
</dbReference>
<keyword evidence="1" id="KW-0812">Transmembrane</keyword>
<dbReference type="Proteomes" id="UP001152523">
    <property type="component" value="Unassembled WGS sequence"/>
</dbReference>
<accession>A0AAV0F115</accession>
<proteinExistence type="predicted"/>
<sequence length="173" mass="19026">MFLFLVLTLSFAPQEFRRVGGSRARADLDRCFCSGAKKMSLEFVKVGLQGSFQDAGFMAHPPSEPPPRMMVEVWFLLLCQLILFNFVSPFLSFLVMNIVAVVFCNFYFSQTLTLGGGDGGFALATFGSIRPATGSTNHIAFSKVIDSPAGSRVGGWKYFLYLLCPLLNVLLSI</sequence>
<keyword evidence="1" id="KW-0472">Membrane</keyword>
<protein>
    <recommendedName>
        <fullName evidence="5">Dirigent protein</fullName>
    </recommendedName>
</protein>
<keyword evidence="4" id="KW-1185">Reference proteome</keyword>
<keyword evidence="2" id="KW-0732">Signal</keyword>
<evidence type="ECO:0008006" key="5">
    <source>
        <dbReference type="Google" id="ProtNLM"/>
    </source>
</evidence>
<dbReference type="AlphaFoldDB" id="A0AAV0F115"/>
<comment type="caution">
    <text evidence="3">The sequence shown here is derived from an EMBL/GenBank/DDBJ whole genome shotgun (WGS) entry which is preliminary data.</text>
</comment>
<feature type="transmembrane region" description="Helical" evidence="1">
    <location>
        <begin position="73"/>
        <end position="104"/>
    </location>
</feature>
<name>A0AAV0F115_9ASTE</name>
<feature type="signal peptide" evidence="2">
    <location>
        <begin position="1"/>
        <end position="21"/>
    </location>
</feature>
<reference evidence="3" key="1">
    <citation type="submission" date="2022-07" db="EMBL/GenBank/DDBJ databases">
        <authorList>
            <person name="Macas J."/>
            <person name="Novak P."/>
            <person name="Neumann P."/>
        </authorList>
    </citation>
    <scope>NUCLEOTIDE SEQUENCE</scope>
</reference>
<evidence type="ECO:0000313" key="3">
    <source>
        <dbReference type="EMBL" id="CAH9129178.1"/>
    </source>
</evidence>